<dbReference type="Pfam" id="PF12811">
    <property type="entry name" value="BaxI_1"/>
    <property type="match status" value="1"/>
</dbReference>
<sequence>MSNPIFDRVDREAQRGYAGFGQQERTPDLSARQLQDMYAAPSVTPVHERRVTLDDVMMKSLLLFGIVVGVGAVSWFAAAAAPATGMALWMGGMFGTLILGLVIAFKKVISVPLIVGYAVLEGLFVGAISQFFNAQWEGVVPTAVLATLCVFGAMFAGWKAGFIKVTDKFRRMMGMALIGYAIFALINLVAAFMGVGGGWGFGGSGMLGIGISLFATGLAAFTLALDFDSIDNAVRSGMPEKYSWLLAHGLVVTVIWLYIEMLRLLARLRD</sequence>
<evidence type="ECO:0000256" key="1">
    <source>
        <dbReference type="SAM" id="Phobius"/>
    </source>
</evidence>
<feature type="transmembrane region" description="Helical" evidence="1">
    <location>
        <begin position="60"/>
        <end position="80"/>
    </location>
</feature>
<dbReference type="InterPro" id="IPR010539">
    <property type="entry name" value="BaxI_1-like"/>
</dbReference>
<feature type="transmembrane region" description="Helical" evidence="1">
    <location>
        <begin position="112"/>
        <end position="132"/>
    </location>
</feature>
<keyword evidence="3" id="KW-1185">Reference proteome</keyword>
<evidence type="ECO:0008006" key="4">
    <source>
        <dbReference type="Google" id="ProtNLM"/>
    </source>
</evidence>
<name>A0A6I3I740_9MICO</name>
<dbReference type="PANTHER" id="PTHR41282">
    <property type="entry name" value="CONSERVED TRANSMEMBRANE PROTEIN-RELATED"/>
    <property type="match status" value="1"/>
</dbReference>
<keyword evidence="1" id="KW-0812">Transmembrane</keyword>
<dbReference type="PANTHER" id="PTHR41282:SF1">
    <property type="entry name" value="CONSERVED TRANSMEMBRANE PROTEIN-RELATED"/>
    <property type="match status" value="1"/>
</dbReference>
<reference evidence="2 3" key="1">
    <citation type="submission" date="2019-11" db="EMBL/GenBank/DDBJ databases">
        <title>Whole genome sequencing identifies a novel species of the genus Arsenicicoccus isolated from human blood.</title>
        <authorList>
            <person name="Jeong J.H."/>
            <person name="Kweon O.J."/>
            <person name="Kim H.R."/>
            <person name="Kim T.-H."/>
            <person name="Ha S.-M."/>
            <person name="Lee M.-K."/>
        </authorList>
    </citation>
    <scope>NUCLEOTIDE SEQUENCE [LARGE SCALE GENOMIC DNA]</scope>
    <source>
        <strain evidence="2 3">MKL-02</strain>
    </source>
</reference>
<dbReference type="PIRSF" id="PIRSF009160">
    <property type="entry name" value="UCP009160"/>
    <property type="match status" value="1"/>
</dbReference>
<feature type="transmembrane region" description="Helical" evidence="1">
    <location>
        <begin position="138"/>
        <end position="156"/>
    </location>
</feature>
<accession>A0A6I3I740</accession>
<dbReference type="Proteomes" id="UP000431092">
    <property type="component" value="Unassembled WGS sequence"/>
</dbReference>
<feature type="transmembrane region" description="Helical" evidence="1">
    <location>
        <begin position="207"/>
        <end position="230"/>
    </location>
</feature>
<dbReference type="EMBL" id="WLVL01000028">
    <property type="protein sequence ID" value="MTB71994.1"/>
    <property type="molecule type" value="Genomic_DNA"/>
</dbReference>
<dbReference type="AlphaFoldDB" id="A0A6I3I740"/>
<evidence type="ECO:0000313" key="3">
    <source>
        <dbReference type="Proteomes" id="UP000431092"/>
    </source>
</evidence>
<comment type="caution">
    <text evidence="2">The sequence shown here is derived from an EMBL/GenBank/DDBJ whole genome shotgun (WGS) entry which is preliminary data.</text>
</comment>
<evidence type="ECO:0000313" key="2">
    <source>
        <dbReference type="EMBL" id="MTB71994.1"/>
    </source>
</evidence>
<gene>
    <name evidence="2" type="ORF">GGG17_08425</name>
</gene>
<protein>
    <recommendedName>
        <fullName evidence="4">Bax inhibitor-1/YccA family protein</fullName>
    </recommendedName>
</protein>
<keyword evidence="1" id="KW-1133">Transmembrane helix</keyword>
<dbReference type="RefSeq" id="WP_154593273.1">
    <property type="nucleotide sequence ID" value="NZ_WLVL01000028.1"/>
</dbReference>
<proteinExistence type="predicted"/>
<feature type="transmembrane region" description="Helical" evidence="1">
    <location>
        <begin position="86"/>
        <end position="105"/>
    </location>
</feature>
<organism evidence="2 3">
    <name type="scientific">Arsenicicoccus cauae</name>
    <dbReference type="NCBI Taxonomy" id="2663847"/>
    <lineage>
        <taxon>Bacteria</taxon>
        <taxon>Bacillati</taxon>
        <taxon>Actinomycetota</taxon>
        <taxon>Actinomycetes</taxon>
        <taxon>Micrococcales</taxon>
        <taxon>Intrasporangiaceae</taxon>
        <taxon>Arsenicicoccus</taxon>
    </lineage>
</organism>
<feature type="transmembrane region" description="Helical" evidence="1">
    <location>
        <begin position="177"/>
        <end position="201"/>
    </location>
</feature>
<keyword evidence="1" id="KW-0472">Membrane</keyword>
<feature type="transmembrane region" description="Helical" evidence="1">
    <location>
        <begin position="242"/>
        <end position="259"/>
    </location>
</feature>